<dbReference type="STRING" id="1287681.M7TEV4"/>
<feature type="compositionally biased region" description="Basic and acidic residues" evidence="1">
    <location>
        <begin position="182"/>
        <end position="200"/>
    </location>
</feature>
<feature type="region of interest" description="Disordered" evidence="1">
    <location>
        <begin position="460"/>
        <end position="494"/>
    </location>
</feature>
<feature type="compositionally biased region" description="Basic residues" evidence="1">
    <location>
        <begin position="385"/>
        <end position="405"/>
    </location>
</feature>
<sequence>MHCGESYPDKPPTIQFVSMVNLPCVNQRNGVVDPSQLPCLANWKRENTMETILIELRSHAARPSLIVITSHAPGTESFRSPCLSLYRALLRSTPPITLTLPSSVLEAWQPLRDPLKHLIRRAFRRNLADTSPRLVYPALAAGYSALATLRNAGAAPPSPSSDDSEQKATTAEDARTSILRLLESHQLERRRTLTAKETHAPHSRNPARSSGPREGTLPLLVRVLPPPSPPSPSPTSYSFSSPSSSSISSFHQQQPPPPPEYTTPHRPLPLSALGGTGRRKVPHLEMAGDFVFLRTTKPQPAQLSRVLTQKIRRRTARIEGVHALYEERIPEAELEDMWEESVGELLLLGERGRDFVFEGRERWGEEEGEGEEWGGEYGGWDKGRGKGKGKGRGNGREKTKARRNARAAVENRMDREDTYRYALWWHGVVHAQEALSREREDQVARAAALRDLILKEKEMAEMEKAERDTERRRRWEERMRQDTTGFGDESRASF</sequence>
<feature type="compositionally biased region" description="Pro residues" evidence="1">
    <location>
        <begin position="224"/>
        <end position="233"/>
    </location>
</feature>
<feature type="region of interest" description="Disordered" evidence="1">
    <location>
        <begin position="367"/>
        <end position="409"/>
    </location>
</feature>
<proteinExistence type="predicted"/>
<protein>
    <submittedName>
        <fullName evidence="3">Putative ubiquitin-conjugating enzyme protein</fullName>
    </submittedName>
</protein>
<dbReference type="HOGENOM" id="CLU_552103_0_0_1"/>
<evidence type="ECO:0000313" key="4">
    <source>
        <dbReference type="Proteomes" id="UP000012174"/>
    </source>
</evidence>
<feature type="domain" description="UBC core" evidence="2">
    <location>
        <begin position="1"/>
        <end position="103"/>
    </location>
</feature>
<dbReference type="InterPro" id="IPR016135">
    <property type="entry name" value="UBQ-conjugating_enzyme/RWD"/>
</dbReference>
<dbReference type="AlphaFoldDB" id="M7TEV4"/>
<dbReference type="OrthoDB" id="6508832at2759"/>
<organism evidence="3 4">
    <name type="scientific">Eutypa lata (strain UCR-EL1)</name>
    <name type="common">Grapevine dieback disease fungus</name>
    <name type="synonym">Eutypa armeniacae</name>
    <dbReference type="NCBI Taxonomy" id="1287681"/>
    <lineage>
        <taxon>Eukaryota</taxon>
        <taxon>Fungi</taxon>
        <taxon>Dikarya</taxon>
        <taxon>Ascomycota</taxon>
        <taxon>Pezizomycotina</taxon>
        <taxon>Sordariomycetes</taxon>
        <taxon>Xylariomycetidae</taxon>
        <taxon>Xylariales</taxon>
        <taxon>Diatrypaceae</taxon>
        <taxon>Eutypa</taxon>
    </lineage>
</organism>
<dbReference type="Proteomes" id="UP000012174">
    <property type="component" value="Unassembled WGS sequence"/>
</dbReference>
<keyword evidence="4" id="KW-1185">Reference proteome</keyword>
<dbReference type="InterPro" id="IPR046896">
    <property type="entry name" value="Cup1-like_N"/>
</dbReference>
<dbReference type="eggNOG" id="KOG0896">
    <property type="taxonomic scope" value="Eukaryota"/>
</dbReference>
<dbReference type="CDD" id="cd20273">
    <property type="entry name" value="Complex1_LYR_unchar"/>
    <property type="match status" value="1"/>
</dbReference>
<feature type="compositionally biased region" description="Basic and acidic residues" evidence="1">
    <location>
        <begin position="460"/>
        <end position="481"/>
    </location>
</feature>
<dbReference type="PROSITE" id="PS50127">
    <property type="entry name" value="UBC_2"/>
    <property type="match status" value="1"/>
</dbReference>
<dbReference type="Gene3D" id="3.10.110.10">
    <property type="entry name" value="Ubiquitin Conjugating Enzyme"/>
    <property type="match status" value="1"/>
</dbReference>
<dbReference type="OMA" id="FEGRERW"/>
<dbReference type="SUPFAM" id="SSF54495">
    <property type="entry name" value="UBC-like"/>
    <property type="match status" value="1"/>
</dbReference>
<name>M7TEV4_EUTLA</name>
<gene>
    <name evidence="3" type="ORF">UCREL1_4516</name>
</gene>
<evidence type="ECO:0000256" key="1">
    <source>
        <dbReference type="SAM" id="MobiDB-lite"/>
    </source>
</evidence>
<feature type="compositionally biased region" description="Basic and acidic residues" evidence="1">
    <location>
        <begin position="164"/>
        <end position="175"/>
    </location>
</feature>
<feature type="compositionally biased region" description="Low complexity" evidence="1">
    <location>
        <begin position="234"/>
        <end position="253"/>
    </location>
</feature>
<dbReference type="EMBL" id="KB706238">
    <property type="protein sequence ID" value="EMR68461.1"/>
    <property type="molecule type" value="Genomic_DNA"/>
</dbReference>
<feature type="region of interest" description="Disordered" evidence="1">
    <location>
        <begin position="152"/>
        <end position="269"/>
    </location>
</feature>
<reference evidence="4" key="1">
    <citation type="journal article" date="2013" name="Genome Announc.">
        <title>Draft genome sequence of the grapevine dieback fungus Eutypa lata UCR-EL1.</title>
        <authorList>
            <person name="Blanco-Ulate B."/>
            <person name="Rolshausen P.E."/>
            <person name="Cantu D."/>
        </authorList>
    </citation>
    <scope>NUCLEOTIDE SEQUENCE [LARGE SCALE GENOMIC DNA]</scope>
    <source>
        <strain evidence="4">UCR-EL1</strain>
    </source>
</reference>
<accession>M7TEV4</accession>
<evidence type="ECO:0000259" key="2">
    <source>
        <dbReference type="PROSITE" id="PS50127"/>
    </source>
</evidence>
<evidence type="ECO:0000313" key="3">
    <source>
        <dbReference type="EMBL" id="EMR68461.1"/>
    </source>
</evidence>
<dbReference type="InterPro" id="IPR000608">
    <property type="entry name" value="UBC"/>
</dbReference>
<dbReference type="KEGG" id="ela:UCREL1_4516"/>